<accession>A0A2N5TI03</accession>
<organism evidence="1 2">
    <name type="scientific">Puccinia coronata f. sp. avenae</name>
    <dbReference type="NCBI Taxonomy" id="200324"/>
    <lineage>
        <taxon>Eukaryota</taxon>
        <taxon>Fungi</taxon>
        <taxon>Dikarya</taxon>
        <taxon>Basidiomycota</taxon>
        <taxon>Pucciniomycotina</taxon>
        <taxon>Pucciniomycetes</taxon>
        <taxon>Pucciniales</taxon>
        <taxon>Pucciniaceae</taxon>
        <taxon>Puccinia</taxon>
    </lineage>
</organism>
<evidence type="ECO:0000313" key="1">
    <source>
        <dbReference type="EMBL" id="PLW25132.1"/>
    </source>
</evidence>
<dbReference type="Proteomes" id="UP000235388">
    <property type="component" value="Unassembled WGS sequence"/>
</dbReference>
<dbReference type="AlphaFoldDB" id="A0A2N5TI03"/>
<keyword evidence="2" id="KW-1185">Reference proteome</keyword>
<reference evidence="1 2" key="1">
    <citation type="submission" date="2017-11" db="EMBL/GenBank/DDBJ databases">
        <title>De novo assembly and phasing of dikaryotic genomes from two isolates of Puccinia coronata f. sp. avenae, the causal agent of oat crown rust.</title>
        <authorList>
            <person name="Miller M.E."/>
            <person name="Zhang Y."/>
            <person name="Omidvar V."/>
            <person name="Sperschneider J."/>
            <person name="Schwessinger B."/>
            <person name="Raley C."/>
            <person name="Palmer J.M."/>
            <person name="Garnica D."/>
            <person name="Upadhyaya N."/>
            <person name="Rathjen J."/>
            <person name="Taylor J.M."/>
            <person name="Park R.F."/>
            <person name="Dodds P.N."/>
            <person name="Hirsch C.D."/>
            <person name="Kianian S.F."/>
            <person name="Figueroa M."/>
        </authorList>
    </citation>
    <scope>NUCLEOTIDE SEQUENCE [LARGE SCALE GENOMIC DNA]</scope>
    <source>
        <strain evidence="1">12NC29</strain>
    </source>
</reference>
<comment type="caution">
    <text evidence="1">The sequence shown here is derived from an EMBL/GenBank/DDBJ whole genome shotgun (WGS) entry which is preliminary data.</text>
</comment>
<evidence type="ECO:0000313" key="2">
    <source>
        <dbReference type="Proteomes" id="UP000235388"/>
    </source>
</evidence>
<sequence length="73" mass="8327">MDMGTVEDEIAELQLAGKATANALSTGTKIILETCWQSYGQRSQHRHQDYLGHQGIKDGNHGFFWQEWNNLLH</sequence>
<name>A0A2N5TI03_9BASI</name>
<dbReference type="EMBL" id="PGCJ01000645">
    <property type="protein sequence ID" value="PLW25132.1"/>
    <property type="molecule type" value="Genomic_DNA"/>
</dbReference>
<proteinExistence type="predicted"/>
<protein>
    <submittedName>
        <fullName evidence="1">Uncharacterized protein</fullName>
    </submittedName>
</protein>
<gene>
    <name evidence="1" type="ORF">PCANC_25472</name>
</gene>